<reference evidence="3 4" key="1">
    <citation type="submission" date="2018-05" db="EMBL/GenBank/DDBJ databases">
        <title>Micromonosporas from Atacama Desert.</title>
        <authorList>
            <person name="Carro L."/>
            <person name="Golinska P."/>
            <person name="Klenk H.-P."/>
            <person name="Goodfellow M."/>
        </authorList>
    </citation>
    <scope>NUCLEOTIDE SEQUENCE [LARGE SCALE GENOMIC DNA]</scope>
    <source>
        <strain evidence="3 4">4G51</strain>
    </source>
</reference>
<feature type="domain" description="DUF2090" evidence="2">
    <location>
        <begin position="60"/>
        <end position="357"/>
    </location>
</feature>
<dbReference type="Proteomes" id="UP000246050">
    <property type="component" value="Unassembled WGS sequence"/>
</dbReference>
<proteinExistence type="predicted"/>
<dbReference type="InterPro" id="IPR013785">
    <property type="entry name" value="Aldolase_TIM"/>
</dbReference>
<feature type="compositionally biased region" description="Basic residues" evidence="1">
    <location>
        <begin position="28"/>
        <end position="40"/>
    </location>
</feature>
<evidence type="ECO:0000259" key="2">
    <source>
        <dbReference type="Pfam" id="PF09863"/>
    </source>
</evidence>
<evidence type="ECO:0000256" key="1">
    <source>
        <dbReference type="SAM" id="MobiDB-lite"/>
    </source>
</evidence>
<evidence type="ECO:0000313" key="3">
    <source>
        <dbReference type="EMBL" id="PWR15472.1"/>
    </source>
</evidence>
<dbReference type="Gene3D" id="3.20.20.70">
    <property type="entry name" value="Aldolase class I"/>
    <property type="match status" value="1"/>
</dbReference>
<feature type="region of interest" description="Disordered" evidence="1">
    <location>
        <begin position="24"/>
        <end position="51"/>
    </location>
</feature>
<gene>
    <name evidence="3" type="ORF">DKT69_10900</name>
</gene>
<dbReference type="Pfam" id="PF09863">
    <property type="entry name" value="DUF2090"/>
    <property type="match status" value="1"/>
</dbReference>
<comment type="caution">
    <text evidence="3">The sequence shown here is derived from an EMBL/GenBank/DDBJ whole genome shotgun (WGS) entry which is preliminary data.</text>
</comment>
<dbReference type="EMBL" id="QGKS01000182">
    <property type="protein sequence ID" value="PWR15472.1"/>
    <property type="molecule type" value="Genomic_DNA"/>
</dbReference>
<dbReference type="AlphaFoldDB" id="A0A317DM86"/>
<protein>
    <submittedName>
        <fullName evidence="3">DUF2090 domain-containing protein</fullName>
    </submittedName>
</protein>
<dbReference type="OrthoDB" id="111160at2"/>
<organism evidence="3 4">
    <name type="scientific">Micromonospora sicca</name>
    <dbReference type="NCBI Taxonomy" id="2202420"/>
    <lineage>
        <taxon>Bacteria</taxon>
        <taxon>Bacillati</taxon>
        <taxon>Actinomycetota</taxon>
        <taxon>Actinomycetes</taxon>
        <taxon>Micromonosporales</taxon>
        <taxon>Micromonosporaceae</taxon>
        <taxon>Micromonospora</taxon>
    </lineage>
</organism>
<evidence type="ECO:0000313" key="4">
    <source>
        <dbReference type="Proteomes" id="UP000246050"/>
    </source>
</evidence>
<sequence length="362" mass="39267">MAADRLLHRPVLLLPGRRGRGELGAAARHGRIAARPHRQTTHPARPARSVRPLRGRRLRQALHRVGGRPSHVGGNPMSLLILAVDQRPWLTQALYGHTATALPAERAAITDGKHMVLEGLLAALEAEPRLAAHAGILVDEQLGAGVPERARAHHVTLSMPVERGGCDVYETEPADLPGFLAHFRPELPKVLVRYNVEGSASDNREQRSRLAKVSQAVRDSGGRFLFELLVPPTPEQRNVPSEVFDAEVRPALIHRAMAEIVEEVPVDVWKLEHLGAPEHYRTAADLAAQNGGECILLGANAPADTVDGWLTDAAANGFTGFAIGRSIWWDSLRGLLAGDLTRPEAIAAVAANYRHFAGTFLQ</sequence>
<accession>A0A317DM86</accession>
<name>A0A317DM86_9ACTN</name>
<dbReference type="InterPro" id="IPR018659">
    <property type="entry name" value="DUF2090"/>
</dbReference>
<dbReference type="SUPFAM" id="SSF51569">
    <property type="entry name" value="Aldolase"/>
    <property type="match status" value="1"/>
</dbReference>